<accession>A0ABR6ISZ8</accession>
<dbReference type="RefSeq" id="WP_145611953.1">
    <property type="nucleotide sequence ID" value="NZ_JACIFX010000006.1"/>
</dbReference>
<evidence type="ECO:0000313" key="2">
    <source>
        <dbReference type="Proteomes" id="UP000551353"/>
    </source>
</evidence>
<organism evidence="1 2">
    <name type="scientific">Rhizobium mongolense</name>
    <dbReference type="NCBI Taxonomy" id="57676"/>
    <lineage>
        <taxon>Bacteria</taxon>
        <taxon>Pseudomonadati</taxon>
        <taxon>Pseudomonadota</taxon>
        <taxon>Alphaproteobacteria</taxon>
        <taxon>Hyphomicrobiales</taxon>
        <taxon>Rhizobiaceae</taxon>
        <taxon>Rhizobium/Agrobacterium group</taxon>
        <taxon>Rhizobium</taxon>
    </lineage>
</organism>
<protein>
    <recommendedName>
        <fullName evidence="3">Apea-like HEPN domain-containing protein</fullName>
    </recommendedName>
</protein>
<name>A0ABR6ISZ8_9HYPH</name>
<dbReference type="Proteomes" id="UP000551353">
    <property type="component" value="Unassembled WGS sequence"/>
</dbReference>
<sequence>MKTTFLCGLDQIELPMISGRGERFADDYYITRDRSRITALLERFGNALGSVEARYLADRAKAVVYRSSDTEGDEVDLGTFLEKALIKDMLRLKSLELGLWLVKDNASLFDRTWIAAPPDRGIMVHTNTWASRNSSADGSFRAVPFSIEELRIARSIQTPQLPLYIRQNDSPTSLQKGSERFSRFQYFIGAARSIPDVALKIAQYCSGLEALVSTSQQELSHQVSERVAAVLHPPGDDRITTYKLVKQAYGFRSKAVHGATFKPNEVAQLKQISKGIDRVCRAVFEAYIEDTSPFREALETSDEDLNGFLIQILLGSAASTL</sequence>
<reference evidence="1 2" key="1">
    <citation type="submission" date="2020-08" db="EMBL/GenBank/DDBJ databases">
        <title>Genomic Encyclopedia of Type Strains, Phase IV (KMG-V): Genome sequencing to study the core and pangenomes of soil and plant-associated prokaryotes.</title>
        <authorList>
            <person name="Whitman W."/>
        </authorList>
    </citation>
    <scope>NUCLEOTIDE SEQUENCE [LARGE SCALE GENOMIC DNA]</scope>
    <source>
        <strain evidence="1 2">SEMIA 4087</strain>
    </source>
</reference>
<proteinExistence type="predicted"/>
<gene>
    <name evidence="1" type="ORF">GGD56_004883</name>
</gene>
<keyword evidence="2" id="KW-1185">Reference proteome</keyword>
<comment type="caution">
    <text evidence="1">The sequence shown here is derived from an EMBL/GenBank/DDBJ whole genome shotgun (WGS) entry which is preliminary data.</text>
</comment>
<evidence type="ECO:0008006" key="3">
    <source>
        <dbReference type="Google" id="ProtNLM"/>
    </source>
</evidence>
<dbReference type="EMBL" id="JACIFX010000006">
    <property type="protein sequence ID" value="MBB4231017.1"/>
    <property type="molecule type" value="Genomic_DNA"/>
</dbReference>
<evidence type="ECO:0000313" key="1">
    <source>
        <dbReference type="EMBL" id="MBB4231017.1"/>
    </source>
</evidence>